<dbReference type="EMBL" id="CAADFQ010000078">
    <property type="protein sequence ID" value="VFK34645.1"/>
    <property type="molecule type" value="Genomic_DNA"/>
</dbReference>
<reference evidence="5" key="1">
    <citation type="submission" date="2019-02" db="EMBL/GenBank/DDBJ databases">
        <authorList>
            <person name="Gruber-Vodicka R. H."/>
            <person name="Seah K. B. B."/>
        </authorList>
    </citation>
    <scope>NUCLEOTIDE SEQUENCE</scope>
    <source>
        <strain evidence="3">BECK_BZ197</strain>
        <strain evidence="5">BECK_BZ198</strain>
        <strain evidence="4">BECK_BZ199</strain>
    </source>
</reference>
<dbReference type="CDD" id="cd06260">
    <property type="entry name" value="DUF820-like"/>
    <property type="match status" value="1"/>
</dbReference>
<evidence type="ECO:0000313" key="3">
    <source>
        <dbReference type="EMBL" id="VFK31153.1"/>
    </source>
</evidence>
<dbReference type="PANTHER" id="PTHR34107:SF1">
    <property type="entry name" value="SLL0198 PROTEIN"/>
    <property type="match status" value="1"/>
</dbReference>
<organism evidence="5">
    <name type="scientific">Candidatus Kentrum sp. MB</name>
    <dbReference type="NCBI Taxonomy" id="2138164"/>
    <lineage>
        <taxon>Bacteria</taxon>
        <taxon>Pseudomonadati</taxon>
        <taxon>Pseudomonadota</taxon>
        <taxon>Gammaproteobacteria</taxon>
        <taxon>Candidatus Kentrum</taxon>
    </lineage>
</organism>
<keyword evidence="5" id="KW-0378">Hydrolase</keyword>
<dbReference type="GO" id="GO:0004519">
    <property type="term" value="F:endonuclease activity"/>
    <property type="evidence" value="ECO:0007669"/>
    <property type="project" value="UniProtKB-KW"/>
</dbReference>
<gene>
    <name evidence="3" type="ORF">BECKMB1821G_GA0114241_107814</name>
    <name evidence="5" type="ORF">BECKMB1821H_GA0114242_107814</name>
    <name evidence="4" type="ORF">BECKMB1821I_GA0114274_107814</name>
</gene>
<keyword evidence="5" id="KW-0540">Nuclease</keyword>
<feature type="domain" description="Putative restriction endonuclease" evidence="2">
    <location>
        <begin position="50"/>
        <end position="193"/>
    </location>
</feature>
<dbReference type="EMBL" id="CAADGH010000078">
    <property type="protein sequence ID" value="VFK76844.1"/>
    <property type="molecule type" value="Genomic_DNA"/>
</dbReference>
<dbReference type="SUPFAM" id="SSF52980">
    <property type="entry name" value="Restriction endonuclease-like"/>
    <property type="match status" value="1"/>
</dbReference>
<evidence type="ECO:0000313" key="5">
    <source>
        <dbReference type="EMBL" id="VFK76844.1"/>
    </source>
</evidence>
<sequence>MDRCGSDEIEPLGENMQQRQPISLDGPDDRQRFYAPSRSKGPFTADQLIDGDRFELSEGTLIYCAPAGPSHSRHNVTGAAILDSDPDVEWSATDAGFELKKNTMRAPDVSVAPPPTDKSEGGWILGAPPLAVEYADTGQNEADLQKKIKELLAAGTRYIWVVRLTGPRRVEVYTQGKPRRSLSATDFLEAPGVLRNSIPVHALFDAKEARRVILRNLLQREGYKDLEAVWEEGKVKGFTEGKVKGFTEGEVKGRTKGKKEGLIEGEARGKAKGLIEGEALGKAKGKIEGSIEARIETLFNILAARGFEVDTKTRARIRDCRDQNRLNTWITDAVKADSLENIF</sequence>
<evidence type="ECO:0000313" key="4">
    <source>
        <dbReference type="EMBL" id="VFK34645.1"/>
    </source>
</evidence>
<dbReference type="AlphaFoldDB" id="A0A451BEY7"/>
<name>A0A451BEY7_9GAMM</name>
<dbReference type="Gene3D" id="3.90.1570.10">
    <property type="entry name" value="tt1808, chain A"/>
    <property type="match status" value="1"/>
</dbReference>
<dbReference type="InterPro" id="IPR012296">
    <property type="entry name" value="Nuclease_put_TT1808"/>
</dbReference>
<dbReference type="InterPro" id="IPR008538">
    <property type="entry name" value="Uma2"/>
</dbReference>
<evidence type="ECO:0000259" key="2">
    <source>
        <dbReference type="Pfam" id="PF05685"/>
    </source>
</evidence>
<feature type="region of interest" description="Disordered" evidence="1">
    <location>
        <begin position="1"/>
        <end position="45"/>
    </location>
</feature>
<dbReference type="InterPro" id="IPR011335">
    <property type="entry name" value="Restrct_endonuc-II-like"/>
</dbReference>
<proteinExistence type="predicted"/>
<dbReference type="PANTHER" id="PTHR34107">
    <property type="entry name" value="SLL0198 PROTEIN-RELATED"/>
    <property type="match status" value="1"/>
</dbReference>
<accession>A0A451BEY7</accession>
<evidence type="ECO:0000256" key="1">
    <source>
        <dbReference type="SAM" id="MobiDB-lite"/>
    </source>
</evidence>
<keyword evidence="5" id="KW-0255">Endonuclease</keyword>
<dbReference type="EMBL" id="CAADFO010000078">
    <property type="protein sequence ID" value="VFK31153.1"/>
    <property type="molecule type" value="Genomic_DNA"/>
</dbReference>
<dbReference type="Pfam" id="PF05685">
    <property type="entry name" value="Uma2"/>
    <property type="match status" value="1"/>
</dbReference>
<protein>
    <submittedName>
        <fullName evidence="5">Restriction endonuclease</fullName>
    </submittedName>
</protein>